<organism evidence="3 4">
    <name type="scientific">Candidula unifasciata</name>
    <dbReference type="NCBI Taxonomy" id="100452"/>
    <lineage>
        <taxon>Eukaryota</taxon>
        <taxon>Metazoa</taxon>
        <taxon>Spiralia</taxon>
        <taxon>Lophotrochozoa</taxon>
        <taxon>Mollusca</taxon>
        <taxon>Gastropoda</taxon>
        <taxon>Heterobranchia</taxon>
        <taxon>Euthyneura</taxon>
        <taxon>Panpulmonata</taxon>
        <taxon>Eupulmonata</taxon>
        <taxon>Stylommatophora</taxon>
        <taxon>Helicina</taxon>
        <taxon>Helicoidea</taxon>
        <taxon>Geomitridae</taxon>
        <taxon>Candidula</taxon>
    </lineage>
</organism>
<sequence>AFREAYQLRECQGTLGQQVYPFQFKNLLGVNISLILDSSFEVVDESMSVNLNEFPSGKEVYMNIATKKVLFKDESLIRSTQPVEKMISILLEGSSTRYDVYIKQARKRVFTFGSDKVVVNVEVLLGQKIISFTSLVLVKNHLNVPILIKYANDHVVEMAGDVYPDSSLPLPLKAVSSPSGQLFFQPKTEDYHFSACHEGIIWKNLTDNTKVKQITCETLDKGQPAYYFNILPEFEKILEGNTRELLHEIVTLHLHPTVILHNLLPFSVQMSLQGTSETHTLEAGHNIPLSHASVNESVLLVQIPAYRSHQWAGRIEISNTAPEIGTLRFKSEENGNPVYMFLGLHCKANEGSLDITVYSPYWIVNLTNQDLTLKENDKEILFHHTKDDKEV</sequence>
<evidence type="ECO:0000256" key="1">
    <source>
        <dbReference type="ARBA" id="ARBA00006545"/>
    </source>
</evidence>
<feature type="non-terminal residue" evidence="3">
    <location>
        <position position="1"/>
    </location>
</feature>
<name>A0A8S3YR73_9EUPU</name>
<feature type="domain" description="Vacuolar protein sorting-associated protein 13 VPS13 adaptor binding" evidence="2">
    <location>
        <begin position="119"/>
        <end position="378"/>
    </location>
</feature>
<dbReference type="PANTHER" id="PTHR16166">
    <property type="entry name" value="VACUOLAR PROTEIN SORTING-ASSOCIATED PROTEIN VPS13"/>
    <property type="match status" value="1"/>
</dbReference>
<dbReference type="PANTHER" id="PTHR16166:SF93">
    <property type="entry name" value="INTERMEMBRANE LIPID TRANSFER PROTEIN VPS13"/>
    <property type="match status" value="1"/>
</dbReference>
<dbReference type="AlphaFoldDB" id="A0A8S3YR73"/>
<protein>
    <recommendedName>
        <fullName evidence="2">Vacuolar protein sorting-associated protein 13 VPS13 adaptor binding domain-containing protein</fullName>
    </recommendedName>
</protein>
<feature type="non-terminal residue" evidence="3">
    <location>
        <position position="391"/>
    </location>
</feature>
<reference evidence="3" key="1">
    <citation type="submission" date="2021-04" db="EMBL/GenBank/DDBJ databases">
        <authorList>
            <consortium name="Molecular Ecology Group"/>
        </authorList>
    </citation>
    <scope>NUCLEOTIDE SEQUENCE</scope>
</reference>
<accession>A0A8S3YR73</accession>
<keyword evidence="4" id="KW-1185">Reference proteome</keyword>
<comment type="caution">
    <text evidence="3">The sequence shown here is derived from an EMBL/GenBank/DDBJ whole genome shotgun (WGS) entry which is preliminary data.</text>
</comment>
<dbReference type="GO" id="GO:0006623">
    <property type="term" value="P:protein targeting to vacuole"/>
    <property type="evidence" value="ECO:0007669"/>
    <property type="project" value="TreeGrafter"/>
</dbReference>
<comment type="similarity">
    <text evidence="1">Belongs to the VPS13 family.</text>
</comment>
<dbReference type="EMBL" id="CAJHNH020000744">
    <property type="protein sequence ID" value="CAG5119614.1"/>
    <property type="molecule type" value="Genomic_DNA"/>
</dbReference>
<evidence type="ECO:0000313" key="4">
    <source>
        <dbReference type="Proteomes" id="UP000678393"/>
    </source>
</evidence>
<dbReference type="OrthoDB" id="6143589at2759"/>
<dbReference type="GO" id="GO:0045053">
    <property type="term" value="P:protein retention in Golgi apparatus"/>
    <property type="evidence" value="ECO:0007669"/>
    <property type="project" value="TreeGrafter"/>
</dbReference>
<dbReference type="Pfam" id="PF25036">
    <property type="entry name" value="VPS13_VAB"/>
    <property type="match status" value="1"/>
</dbReference>
<evidence type="ECO:0000313" key="3">
    <source>
        <dbReference type="EMBL" id="CAG5119614.1"/>
    </source>
</evidence>
<proteinExistence type="inferred from homology"/>
<dbReference type="InterPro" id="IPR026847">
    <property type="entry name" value="VPS13"/>
</dbReference>
<dbReference type="Proteomes" id="UP000678393">
    <property type="component" value="Unassembled WGS sequence"/>
</dbReference>
<gene>
    <name evidence="3" type="ORF">CUNI_LOCUS5172</name>
</gene>
<dbReference type="InterPro" id="IPR009543">
    <property type="entry name" value="VPS13_VAB"/>
</dbReference>
<evidence type="ECO:0000259" key="2">
    <source>
        <dbReference type="Pfam" id="PF25036"/>
    </source>
</evidence>